<accession>A0ABU4H3P6</accession>
<evidence type="ECO:0000313" key="2">
    <source>
        <dbReference type="Proteomes" id="UP001283109"/>
    </source>
</evidence>
<protein>
    <submittedName>
        <fullName evidence="1">Protealysin inhibitor emfourin</fullName>
    </submittedName>
</protein>
<name>A0ABU4H3P6_9MICO</name>
<gene>
    <name evidence="1" type="ORF">R8Z58_10935</name>
</gene>
<evidence type="ECO:0000313" key="1">
    <source>
        <dbReference type="EMBL" id="MDW4573284.1"/>
    </source>
</evidence>
<dbReference type="RefSeq" id="WP_318353797.1">
    <property type="nucleotide sequence ID" value="NZ_JAWQEV010000003.1"/>
</dbReference>
<proteinExistence type="predicted"/>
<sequence>MTEKPSPDPTDAPPAVEVDVARTGGIAGMTRRWSAQPPEAEASEWISLIDRCPWDDGGTARSADDALERERSPVPDGFVWWIRATWSGTDVREAELPDQEVVGAWRDLVDAVREWSSHPTEAKRAGT</sequence>
<comment type="caution">
    <text evidence="1">The sequence shown here is derived from an EMBL/GenBank/DDBJ whole genome shotgun (WGS) entry which is preliminary data.</text>
</comment>
<reference evidence="1 2" key="1">
    <citation type="submission" date="2023-11" db="EMBL/GenBank/DDBJ databases">
        <title>Draft genome sequence of Microbacterium arthrosphaerae JCM 30492.</title>
        <authorList>
            <person name="Zhang G."/>
            <person name="Ding Y."/>
        </authorList>
    </citation>
    <scope>NUCLEOTIDE SEQUENCE [LARGE SCALE GENOMIC DNA]</scope>
    <source>
        <strain evidence="1 2">JCM 30492</strain>
    </source>
</reference>
<keyword evidence="2" id="KW-1185">Reference proteome</keyword>
<dbReference type="EMBL" id="JAWQEV010000003">
    <property type="protein sequence ID" value="MDW4573284.1"/>
    <property type="molecule type" value="Genomic_DNA"/>
</dbReference>
<dbReference type="Proteomes" id="UP001283109">
    <property type="component" value="Unassembled WGS sequence"/>
</dbReference>
<organism evidence="1 2">
    <name type="scientific">Microbacterium arthrosphaerae</name>
    <dbReference type="NCBI Taxonomy" id="792652"/>
    <lineage>
        <taxon>Bacteria</taxon>
        <taxon>Bacillati</taxon>
        <taxon>Actinomycetota</taxon>
        <taxon>Actinomycetes</taxon>
        <taxon>Micrococcales</taxon>
        <taxon>Microbacteriaceae</taxon>
        <taxon>Microbacterium</taxon>
    </lineage>
</organism>